<organism evidence="1 2">
    <name type="scientific">Cajanus cajan</name>
    <name type="common">Pigeon pea</name>
    <name type="synonym">Cajanus indicus</name>
    <dbReference type="NCBI Taxonomy" id="3821"/>
    <lineage>
        <taxon>Eukaryota</taxon>
        <taxon>Viridiplantae</taxon>
        <taxon>Streptophyta</taxon>
        <taxon>Embryophyta</taxon>
        <taxon>Tracheophyta</taxon>
        <taxon>Spermatophyta</taxon>
        <taxon>Magnoliopsida</taxon>
        <taxon>eudicotyledons</taxon>
        <taxon>Gunneridae</taxon>
        <taxon>Pentapetalae</taxon>
        <taxon>rosids</taxon>
        <taxon>fabids</taxon>
        <taxon>Fabales</taxon>
        <taxon>Fabaceae</taxon>
        <taxon>Papilionoideae</taxon>
        <taxon>50 kb inversion clade</taxon>
        <taxon>NPAAA clade</taxon>
        <taxon>indigoferoid/millettioid clade</taxon>
        <taxon>Phaseoleae</taxon>
        <taxon>Cajanus</taxon>
    </lineage>
</organism>
<protein>
    <submittedName>
        <fullName evidence="1">Uncharacterized protein</fullName>
    </submittedName>
</protein>
<accession>A0A151RRT4</accession>
<dbReference type="PANTHER" id="PTHR33116:SF78">
    <property type="entry name" value="OS12G0587133 PROTEIN"/>
    <property type="match status" value="1"/>
</dbReference>
<dbReference type="AlphaFoldDB" id="A0A151RRT4"/>
<proteinExistence type="predicted"/>
<dbReference type="EMBL" id="KQ483596">
    <property type="protein sequence ID" value="KYP45264.1"/>
    <property type="molecule type" value="Genomic_DNA"/>
</dbReference>
<reference evidence="1" key="1">
    <citation type="journal article" date="2012" name="Nat. Biotechnol.">
        <title>Draft genome sequence of pigeonpea (Cajanus cajan), an orphan legume crop of resource-poor farmers.</title>
        <authorList>
            <person name="Varshney R.K."/>
            <person name="Chen W."/>
            <person name="Li Y."/>
            <person name="Bharti A.K."/>
            <person name="Saxena R.K."/>
            <person name="Schlueter J.A."/>
            <person name="Donoghue M.T."/>
            <person name="Azam S."/>
            <person name="Fan G."/>
            <person name="Whaley A.M."/>
            <person name="Farmer A.D."/>
            <person name="Sheridan J."/>
            <person name="Iwata A."/>
            <person name="Tuteja R."/>
            <person name="Penmetsa R.V."/>
            <person name="Wu W."/>
            <person name="Upadhyaya H.D."/>
            <person name="Yang S.P."/>
            <person name="Shah T."/>
            <person name="Saxena K.B."/>
            <person name="Michael T."/>
            <person name="McCombie W.R."/>
            <person name="Yang B."/>
            <person name="Zhang G."/>
            <person name="Yang H."/>
            <person name="Wang J."/>
            <person name="Spillane C."/>
            <person name="Cook D.R."/>
            <person name="May G.D."/>
            <person name="Xu X."/>
            <person name="Jackson S.A."/>
        </authorList>
    </citation>
    <scope>NUCLEOTIDE SEQUENCE [LARGE SCALE GENOMIC DNA]</scope>
</reference>
<keyword evidence="2" id="KW-1185">Reference proteome</keyword>
<feature type="non-terminal residue" evidence="1">
    <location>
        <position position="1"/>
    </location>
</feature>
<sequence>INYFLENFWCVVMRNESLLCQKSRTIWLLEGDHNTKYFHIRVNWRRREVNMLQYDDDTIFVGVANLKNVTVIKSMLWCFELASVQKVNFIKSKFGALRVKPNTLENYAMVLNCRLLKIPFVYLGILIGANPRKVGTWDQIIGKIKKKLSVWKGDNQVQWFDKAAIWKVGQGNQIRFWSDRWLGDDYLTKCLPREF</sequence>
<dbReference type="Proteomes" id="UP000075243">
    <property type="component" value="Unassembled WGS sequence"/>
</dbReference>
<dbReference type="Gramene" id="C.cajan_32399.t">
    <property type="protein sequence ID" value="C.cajan_32399.t"/>
    <property type="gene ID" value="C.cajan_32399"/>
</dbReference>
<dbReference type="PANTHER" id="PTHR33116">
    <property type="entry name" value="REVERSE TRANSCRIPTASE ZINC-BINDING DOMAIN-CONTAINING PROTEIN-RELATED-RELATED"/>
    <property type="match status" value="1"/>
</dbReference>
<evidence type="ECO:0000313" key="2">
    <source>
        <dbReference type="Proteomes" id="UP000075243"/>
    </source>
</evidence>
<gene>
    <name evidence="1" type="ORF">KK1_033217</name>
</gene>
<evidence type="ECO:0000313" key="1">
    <source>
        <dbReference type="EMBL" id="KYP45264.1"/>
    </source>
</evidence>
<name>A0A151RRT4_CAJCA</name>